<comment type="caution">
    <text evidence="1">The sequence shown here is derived from an EMBL/GenBank/DDBJ whole genome shotgun (WGS) entry which is preliminary data.</text>
</comment>
<keyword evidence="2" id="KW-1185">Reference proteome</keyword>
<dbReference type="AlphaFoldDB" id="A0AAV5W900"/>
<organism evidence="1 2">
    <name type="scientific">Pristionchus fissidentatus</name>
    <dbReference type="NCBI Taxonomy" id="1538716"/>
    <lineage>
        <taxon>Eukaryota</taxon>
        <taxon>Metazoa</taxon>
        <taxon>Ecdysozoa</taxon>
        <taxon>Nematoda</taxon>
        <taxon>Chromadorea</taxon>
        <taxon>Rhabditida</taxon>
        <taxon>Rhabditina</taxon>
        <taxon>Diplogasteromorpha</taxon>
        <taxon>Diplogasteroidea</taxon>
        <taxon>Neodiplogasteridae</taxon>
        <taxon>Pristionchus</taxon>
    </lineage>
</organism>
<gene>
    <name evidence="1" type="ORF">PFISCL1PPCAC_18190</name>
</gene>
<dbReference type="Proteomes" id="UP001432322">
    <property type="component" value="Unassembled WGS sequence"/>
</dbReference>
<reference evidence="1" key="1">
    <citation type="submission" date="2023-10" db="EMBL/GenBank/DDBJ databases">
        <title>Genome assembly of Pristionchus species.</title>
        <authorList>
            <person name="Yoshida K."/>
            <person name="Sommer R.J."/>
        </authorList>
    </citation>
    <scope>NUCLEOTIDE SEQUENCE</scope>
    <source>
        <strain evidence="1">RS5133</strain>
    </source>
</reference>
<evidence type="ECO:0000313" key="1">
    <source>
        <dbReference type="EMBL" id="GMT26893.1"/>
    </source>
</evidence>
<sequence>GMLVDGLHSDSLKTNSRFVLVVHSSSYVPVAQIAGVREAASCRNGPSLSDNRSRAFVPAGAEPVCLAETANPRPRMIRSSLSAGNSVSNNKSTDGEVLLGLRDSARRVQCGRKSCYRKK</sequence>
<protein>
    <submittedName>
        <fullName evidence="1">Uncharacterized protein</fullName>
    </submittedName>
</protein>
<name>A0AAV5W900_9BILA</name>
<feature type="non-terminal residue" evidence="1">
    <location>
        <position position="119"/>
    </location>
</feature>
<proteinExistence type="predicted"/>
<feature type="non-terminal residue" evidence="1">
    <location>
        <position position="1"/>
    </location>
</feature>
<accession>A0AAV5W900</accession>
<evidence type="ECO:0000313" key="2">
    <source>
        <dbReference type="Proteomes" id="UP001432322"/>
    </source>
</evidence>
<dbReference type="EMBL" id="BTSY01000005">
    <property type="protein sequence ID" value="GMT26893.1"/>
    <property type="molecule type" value="Genomic_DNA"/>
</dbReference>